<feature type="signal peptide" evidence="1">
    <location>
        <begin position="1"/>
        <end position="23"/>
    </location>
</feature>
<protein>
    <submittedName>
        <fullName evidence="4">Lipase</fullName>
    </submittedName>
</protein>
<dbReference type="EMBL" id="VULT01000020">
    <property type="protein sequence ID" value="MSS18399.1"/>
    <property type="molecule type" value="Genomic_DNA"/>
</dbReference>
<dbReference type="RefSeq" id="WP_154327421.1">
    <property type="nucleotide sequence ID" value="NZ_CP045696.1"/>
</dbReference>
<dbReference type="InterPro" id="IPR013830">
    <property type="entry name" value="SGNH_hydro"/>
</dbReference>
<evidence type="ECO:0000259" key="3">
    <source>
        <dbReference type="Pfam" id="PF14607"/>
    </source>
</evidence>
<dbReference type="Gene3D" id="2.60.120.260">
    <property type="entry name" value="Galactose-binding domain-like"/>
    <property type="match status" value="1"/>
</dbReference>
<dbReference type="SUPFAM" id="SSF52266">
    <property type="entry name" value="SGNH hydrolase"/>
    <property type="match status" value="1"/>
</dbReference>
<accession>A0A6L5XFW7</accession>
<keyword evidence="1" id="KW-0732">Signal</keyword>
<evidence type="ECO:0000256" key="1">
    <source>
        <dbReference type="SAM" id="SignalP"/>
    </source>
</evidence>
<dbReference type="Gene3D" id="3.40.50.1110">
    <property type="entry name" value="SGNH hydrolase"/>
    <property type="match status" value="1"/>
</dbReference>
<reference evidence="4 5" key="1">
    <citation type="submission" date="2019-08" db="EMBL/GenBank/DDBJ databases">
        <title>In-depth cultivation of the pig gut microbiome towards novel bacterial diversity and tailored functional studies.</title>
        <authorList>
            <person name="Wylensek D."/>
            <person name="Hitch T.C.A."/>
            <person name="Clavel T."/>
        </authorList>
    </citation>
    <scope>NUCLEOTIDE SEQUENCE [LARGE SCALE GENOMIC DNA]</scope>
    <source>
        <strain evidence="4 5">Oil-RF-744-WCA-WT-10</strain>
    </source>
</reference>
<evidence type="ECO:0000313" key="4">
    <source>
        <dbReference type="EMBL" id="MSS18399.1"/>
    </source>
</evidence>
<gene>
    <name evidence="4" type="ORF">FYJ29_11605</name>
</gene>
<dbReference type="InterPro" id="IPR032740">
    <property type="entry name" value="GxDLY"/>
</dbReference>
<dbReference type="Pfam" id="PF14607">
    <property type="entry name" value="GxDLY"/>
    <property type="match status" value="1"/>
</dbReference>
<dbReference type="AlphaFoldDB" id="A0A6L5XFW7"/>
<comment type="caution">
    <text evidence="4">The sequence shown here is derived from an EMBL/GenBank/DDBJ whole genome shotgun (WGS) entry which is preliminary data.</text>
</comment>
<dbReference type="Pfam" id="PF14606">
    <property type="entry name" value="Lipase_GDSL_3"/>
    <property type="match status" value="1"/>
</dbReference>
<name>A0A6L5XFW7_9BACT</name>
<evidence type="ECO:0000313" key="5">
    <source>
        <dbReference type="Proteomes" id="UP000483362"/>
    </source>
</evidence>
<feature type="domain" description="SGNH hydrolase-type esterase" evidence="2">
    <location>
        <begin position="185"/>
        <end position="352"/>
    </location>
</feature>
<sequence>MTKPTLSCVLLVVLAALAVTARAARPVGLKHVEASTLTLCGQLMPGNPNPYHRVDTVRFKGFTRAENLQVRESAGLAVAFKTDSRVINVRTVYGQYQSPVNTTGIAARGYDLYVRRDGTWRYAGSGCKSDQRLLLGEDLELVANMDGSMHECLLYLPLFAEVDSVQIAVEASARIEPLPRPFRHRIGVWGSSFTHGTGVSRAGMTYVAQLSRLTGLEMLSLGCSGHSKLQPYFARVLAAAQVDAFLFDCFSNPSPGEIRERLLPFIETVRQALPGIPLVFQRTIRREGRNFNLKADSLEAAKIAVADSMMALACRRYSDVYYITPSATPPDHLSSVDGVHPDDYGYTLWARSLRGQLLPILKKYGIE</sequence>
<keyword evidence="5" id="KW-1185">Reference proteome</keyword>
<feature type="domain" description="SGNH hydrolase-type esterase N-terminal" evidence="3">
    <location>
        <begin position="33"/>
        <end position="175"/>
    </location>
</feature>
<organism evidence="4 5">
    <name type="scientific">Sodaliphilus pleomorphus</name>
    <dbReference type="NCBI Taxonomy" id="2606626"/>
    <lineage>
        <taxon>Bacteria</taxon>
        <taxon>Pseudomonadati</taxon>
        <taxon>Bacteroidota</taxon>
        <taxon>Bacteroidia</taxon>
        <taxon>Bacteroidales</taxon>
        <taxon>Muribaculaceae</taxon>
        <taxon>Sodaliphilus</taxon>
    </lineage>
</organism>
<feature type="chain" id="PRO_5026790878" evidence="1">
    <location>
        <begin position="24"/>
        <end position="367"/>
    </location>
</feature>
<dbReference type="Proteomes" id="UP000483362">
    <property type="component" value="Unassembled WGS sequence"/>
</dbReference>
<dbReference type="InterPro" id="IPR036514">
    <property type="entry name" value="SGNH_hydro_sf"/>
</dbReference>
<evidence type="ECO:0000259" key="2">
    <source>
        <dbReference type="Pfam" id="PF14606"/>
    </source>
</evidence>
<dbReference type="GO" id="GO:0016788">
    <property type="term" value="F:hydrolase activity, acting on ester bonds"/>
    <property type="evidence" value="ECO:0007669"/>
    <property type="project" value="UniProtKB-ARBA"/>
</dbReference>
<proteinExistence type="predicted"/>